<keyword evidence="3" id="KW-1003">Cell membrane</keyword>
<dbReference type="KEGG" id="whj:H9Q79_14620"/>
<organism evidence="9 10">
    <name type="scientific">Wansuia hejianensis</name>
    <dbReference type="NCBI Taxonomy" id="2763667"/>
    <lineage>
        <taxon>Bacteria</taxon>
        <taxon>Bacillati</taxon>
        <taxon>Bacillota</taxon>
        <taxon>Clostridia</taxon>
        <taxon>Lachnospirales</taxon>
        <taxon>Lachnospiraceae</taxon>
        <taxon>Wansuia</taxon>
    </lineage>
</organism>
<keyword evidence="4" id="KW-0997">Cell inner membrane</keyword>
<feature type="transmembrane region" description="Helical" evidence="8">
    <location>
        <begin position="96"/>
        <end position="117"/>
    </location>
</feature>
<evidence type="ECO:0000313" key="9">
    <source>
        <dbReference type="EMBL" id="QNM08108.1"/>
    </source>
</evidence>
<reference evidence="9 10" key="1">
    <citation type="submission" date="2020-08" db="EMBL/GenBank/DDBJ databases">
        <authorList>
            <person name="Liu C."/>
            <person name="Sun Q."/>
        </authorList>
    </citation>
    <scope>NUCLEOTIDE SEQUENCE [LARGE SCALE GENOMIC DNA]</scope>
    <source>
        <strain evidence="9 10">NSJ-29</strain>
    </source>
</reference>
<name>A0A7G9GBC6_9FIRM</name>
<accession>A0A7G9GBC6</accession>
<keyword evidence="6 8" id="KW-1133">Transmembrane helix</keyword>
<dbReference type="Pfam" id="PF02653">
    <property type="entry name" value="BPD_transp_2"/>
    <property type="match status" value="1"/>
</dbReference>
<keyword evidence="2" id="KW-0813">Transport</keyword>
<dbReference type="PROSITE" id="PS51257">
    <property type="entry name" value="PROKAR_LIPOPROTEIN"/>
    <property type="match status" value="1"/>
</dbReference>
<evidence type="ECO:0000313" key="10">
    <source>
        <dbReference type="Proteomes" id="UP000515860"/>
    </source>
</evidence>
<feature type="transmembrane region" description="Helical" evidence="8">
    <location>
        <begin position="129"/>
        <end position="148"/>
    </location>
</feature>
<protein>
    <submittedName>
        <fullName evidence="9">ABC transporter permease</fullName>
    </submittedName>
</protein>
<feature type="transmembrane region" description="Helical" evidence="8">
    <location>
        <begin position="48"/>
        <end position="66"/>
    </location>
</feature>
<feature type="transmembrane region" description="Helical" evidence="8">
    <location>
        <begin position="227"/>
        <end position="250"/>
    </location>
</feature>
<evidence type="ECO:0000256" key="2">
    <source>
        <dbReference type="ARBA" id="ARBA00022448"/>
    </source>
</evidence>
<evidence type="ECO:0000256" key="7">
    <source>
        <dbReference type="ARBA" id="ARBA00023136"/>
    </source>
</evidence>
<dbReference type="InterPro" id="IPR001851">
    <property type="entry name" value="ABC_transp_permease"/>
</dbReference>
<dbReference type="PANTHER" id="PTHR32196">
    <property type="entry name" value="ABC TRANSPORTER PERMEASE PROTEIN YPHD-RELATED-RELATED"/>
    <property type="match status" value="1"/>
</dbReference>
<comment type="subcellular location">
    <subcellularLocation>
        <location evidence="1">Cell membrane</location>
        <topology evidence="1">Multi-pass membrane protein</topology>
    </subcellularLocation>
</comment>
<gene>
    <name evidence="9" type="ORF">H9Q79_14620</name>
</gene>
<keyword evidence="7 8" id="KW-0472">Membrane</keyword>
<dbReference type="EMBL" id="CP060635">
    <property type="protein sequence ID" value="QNM08108.1"/>
    <property type="molecule type" value="Genomic_DNA"/>
</dbReference>
<proteinExistence type="predicted"/>
<dbReference type="GO" id="GO:0005886">
    <property type="term" value="C:plasma membrane"/>
    <property type="evidence" value="ECO:0007669"/>
    <property type="project" value="UniProtKB-SubCell"/>
</dbReference>
<evidence type="ECO:0000256" key="6">
    <source>
        <dbReference type="ARBA" id="ARBA00022989"/>
    </source>
</evidence>
<dbReference type="Proteomes" id="UP000515860">
    <property type="component" value="Chromosome"/>
</dbReference>
<feature type="transmembrane region" description="Helical" evidence="8">
    <location>
        <begin position="21"/>
        <end position="42"/>
    </location>
</feature>
<dbReference type="RefSeq" id="WP_118646479.1">
    <property type="nucleotide sequence ID" value="NZ_CP060635.1"/>
</dbReference>
<keyword evidence="10" id="KW-1185">Reference proteome</keyword>
<evidence type="ECO:0000256" key="8">
    <source>
        <dbReference type="SAM" id="Phobius"/>
    </source>
</evidence>
<sequence length="331" mass="34469">MSEAKALKKFNYKKFFKENNTLIIFILLIIVSACLSSNFLTYRNITNVLRQQVPYVLLGIGSMLVIMTGGIDLSCGAILGVGSVVIALFLERGNVVTVPGLMGCVVLTALIGALVGLANGVLVAYCKMAAFIATLAVMTIAQGIAYILTSGQPIRLPDTAATKALVAFAEVRDPLIGMPVAVYVALAFVILFIFLVKYTTYGRLTIASGSNETAVRLSGINVNVYKAAAYTVCGVLSALAGIFVTCRAAIGTPATVSGGYELDAIAAVVIGGANLNGGKASVVNTVIGVLIMALIGNIMNLLSIAAYPQKVVKGVIIIASVLLQSLGRKKQ</sequence>
<feature type="transmembrane region" description="Helical" evidence="8">
    <location>
        <begin position="282"/>
        <end position="305"/>
    </location>
</feature>
<dbReference type="PANTHER" id="PTHR32196:SF21">
    <property type="entry name" value="ABC TRANSPORTER PERMEASE PROTEIN YPHD-RELATED"/>
    <property type="match status" value="1"/>
</dbReference>
<evidence type="ECO:0000256" key="1">
    <source>
        <dbReference type="ARBA" id="ARBA00004651"/>
    </source>
</evidence>
<evidence type="ECO:0000256" key="3">
    <source>
        <dbReference type="ARBA" id="ARBA00022475"/>
    </source>
</evidence>
<dbReference type="AlphaFoldDB" id="A0A7G9GBC6"/>
<feature type="transmembrane region" description="Helical" evidence="8">
    <location>
        <begin position="175"/>
        <end position="196"/>
    </location>
</feature>
<evidence type="ECO:0000256" key="5">
    <source>
        <dbReference type="ARBA" id="ARBA00022692"/>
    </source>
</evidence>
<keyword evidence="5 8" id="KW-0812">Transmembrane</keyword>
<dbReference type="CDD" id="cd06579">
    <property type="entry name" value="TM_PBP1_transp_AraH_like"/>
    <property type="match status" value="1"/>
</dbReference>
<dbReference type="GO" id="GO:0022857">
    <property type="term" value="F:transmembrane transporter activity"/>
    <property type="evidence" value="ECO:0007669"/>
    <property type="project" value="InterPro"/>
</dbReference>
<evidence type="ECO:0000256" key="4">
    <source>
        <dbReference type="ARBA" id="ARBA00022519"/>
    </source>
</evidence>